<dbReference type="EMBL" id="KB202014">
    <property type="protein sequence ID" value="ESO92780.1"/>
    <property type="molecule type" value="Genomic_DNA"/>
</dbReference>
<proteinExistence type="predicted"/>
<feature type="compositionally biased region" description="Polar residues" evidence="1">
    <location>
        <begin position="105"/>
        <end position="122"/>
    </location>
</feature>
<feature type="compositionally biased region" description="Low complexity" evidence="1">
    <location>
        <begin position="150"/>
        <end position="164"/>
    </location>
</feature>
<reference evidence="3 4" key="1">
    <citation type="journal article" date="2013" name="Nature">
        <title>Insights into bilaterian evolution from three spiralian genomes.</title>
        <authorList>
            <person name="Simakov O."/>
            <person name="Marletaz F."/>
            <person name="Cho S.J."/>
            <person name="Edsinger-Gonzales E."/>
            <person name="Havlak P."/>
            <person name="Hellsten U."/>
            <person name="Kuo D.H."/>
            <person name="Larsson T."/>
            <person name="Lv J."/>
            <person name="Arendt D."/>
            <person name="Savage R."/>
            <person name="Osoegawa K."/>
            <person name="de Jong P."/>
            <person name="Grimwood J."/>
            <person name="Chapman J.A."/>
            <person name="Shapiro H."/>
            <person name="Aerts A."/>
            <person name="Otillar R.P."/>
            <person name="Terry A.Y."/>
            <person name="Boore J.L."/>
            <person name="Grigoriev I.V."/>
            <person name="Lindberg D.R."/>
            <person name="Seaver E.C."/>
            <person name="Weisblat D.A."/>
            <person name="Putnam N.H."/>
            <person name="Rokhsar D.S."/>
        </authorList>
    </citation>
    <scope>NUCLEOTIDE SEQUENCE [LARGE SCALE GENOMIC DNA]</scope>
</reference>
<evidence type="ECO:0000256" key="1">
    <source>
        <dbReference type="SAM" id="MobiDB-lite"/>
    </source>
</evidence>
<evidence type="ECO:0000256" key="2">
    <source>
        <dbReference type="SAM" id="Phobius"/>
    </source>
</evidence>
<sequence>MDIKKLPIVSVVCIGLSIGVCVVAVDDFTVRNKRQTYSGRSLSNMNRASTNSGNTGYQSSGTNTRYANQASSNTGYGNQASFGNTGYSSANTGYSSGNTGYSPANTGYGNQASTANTNPYSRQNSGSQTQSGYQGSGSSSSSNRAYVNLSGTSSSGSNMGSGSSAANIDNYPLNNGIFYPGDTEYAYGVAGRTFGTGYIAEALGYGYRQGVDANGQNVGYTAIGYLGVLSGK</sequence>
<evidence type="ECO:0000313" key="4">
    <source>
        <dbReference type="Proteomes" id="UP000030746"/>
    </source>
</evidence>
<dbReference type="Proteomes" id="UP000030746">
    <property type="component" value="Unassembled WGS sequence"/>
</dbReference>
<keyword evidence="4" id="KW-1185">Reference proteome</keyword>
<feature type="region of interest" description="Disordered" evidence="1">
    <location>
        <begin position="105"/>
        <end position="165"/>
    </location>
</feature>
<feature type="transmembrane region" description="Helical" evidence="2">
    <location>
        <begin position="6"/>
        <end position="25"/>
    </location>
</feature>
<dbReference type="GeneID" id="20238963"/>
<accession>V4ACE5</accession>
<dbReference type="RefSeq" id="XP_009056469.1">
    <property type="nucleotide sequence ID" value="XM_009058221.1"/>
</dbReference>
<protein>
    <submittedName>
        <fullName evidence="3">Uncharacterized protein</fullName>
    </submittedName>
</protein>
<gene>
    <name evidence="3" type="ORF">LOTGIDRAFT_162262</name>
</gene>
<name>V4ACE5_LOTGI</name>
<evidence type="ECO:0000313" key="3">
    <source>
        <dbReference type="EMBL" id="ESO92780.1"/>
    </source>
</evidence>
<keyword evidence="2" id="KW-0472">Membrane</keyword>
<feature type="region of interest" description="Disordered" evidence="1">
    <location>
        <begin position="41"/>
        <end position="72"/>
    </location>
</feature>
<dbReference type="AlphaFoldDB" id="V4ACE5"/>
<dbReference type="CTD" id="20238963"/>
<keyword evidence="2" id="KW-0812">Transmembrane</keyword>
<organism evidence="3 4">
    <name type="scientific">Lottia gigantea</name>
    <name type="common">Giant owl limpet</name>
    <dbReference type="NCBI Taxonomy" id="225164"/>
    <lineage>
        <taxon>Eukaryota</taxon>
        <taxon>Metazoa</taxon>
        <taxon>Spiralia</taxon>
        <taxon>Lophotrochozoa</taxon>
        <taxon>Mollusca</taxon>
        <taxon>Gastropoda</taxon>
        <taxon>Patellogastropoda</taxon>
        <taxon>Lottioidea</taxon>
        <taxon>Lottiidae</taxon>
        <taxon>Lottia</taxon>
    </lineage>
</organism>
<feature type="compositionally biased region" description="Low complexity" evidence="1">
    <location>
        <begin position="123"/>
        <end position="142"/>
    </location>
</feature>
<dbReference type="KEGG" id="lgi:LOTGIDRAFT_162262"/>
<dbReference type="HOGENOM" id="CLU_1196022_0_0_1"/>
<keyword evidence="2" id="KW-1133">Transmembrane helix</keyword>